<feature type="transmembrane region" description="Helical" evidence="1">
    <location>
        <begin position="117"/>
        <end position="138"/>
    </location>
</feature>
<evidence type="ECO:0000313" key="3">
    <source>
        <dbReference type="EMBL" id="CEJ58489.1"/>
    </source>
</evidence>
<keyword evidence="1" id="KW-0812">Transmembrane</keyword>
<keyword evidence="1" id="KW-0472">Membrane</keyword>
<dbReference type="PANTHER" id="PTHR35152">
    <property type="entry name" value="DOMAIN SIGNALLING PROTEIN, PUTATIVE (AFU_ORTHOLOGUE AFUA_5G11310)-RELATED"/>
    <property type="match status" value="1"/>
</dbReference>
<evidence type="ECO:0000256" key="1">
    <source>
        <dbReference type="SAM" id="Phobius"/>
    </source>
</evidence>
<keyword evidence="1" id="KW-1133">Transmembrane helix</keyword>
<protein>
    <recommendedName>
        <fullName evidence="2">MHYT domain-containing protein</fullName>
    </recommendedName>
</protein>
<gene>
    <name evidence="3" type="ORF">PMG11_07143</name>
</gene>
<feature type="transmembrane region" description="Helical" evidence="1">
    <location>
        <begin position="89"/>
        <end position="110"/>
    </location>
</feature>
<dbReference type="PROSITE" id="PS50924">
    <property type="entry name" value="MHYT"/>
    <property type="match status" value="1"/>
</dbReference>
<sequence length="793" mass="88135">MSGHNATAMHVSYLAGYIFLSYVISSMGCATTLELLHRRTSRSGFYNWYLLLTSSITMGGIGIWCMHFIGNRAIVLGNGAQEVQILYNVAFTATSFVLPVIVLLTAFYSVGVEEKAGYWRIMLGGLLTGSSVCGMHYVGQLGIANYKCSYAVANVVGSAIIAVFSSTVALGIFFRWRATWTDSWWRRGICACFLSAAVSGMHWTAAVGTSYRERNEQIQHGTQLSRSQVVIICAVLACCSCVILSACAIIAGGNRRRSTTRAHQLVLACAYFDPAGRVMVTPQALLPTRKIVDHYIGRTFKDDDLTRTHPTFLWAFRASRNWPVVKDLIPFMRNRLESEEQAIQKHVLSRGVVMDKETELQTDFDTLFKHLFCVTAQELSDELRQPLSDLGTLYDNVLSTAIPVSRLSRAMGRSSLRTGKGQLIFSVRQLQKHEANRFSSLGFRFATIEHVTATLSRRIHVPEASLAEHLRDMRDYASSSRGFGEGVHLISYVMRPTVQDHFEILTTKGTGNPLPSSTLPMKRLSVEHLDLISHMEGWSMITCLKYLQSKAAQQTDANMETFRENLLHGIMTLAKSFPEDMRSAASFSARPLLAPCRTALRQSEERQQAPQCTLLSFCVVAPLDTQVPNPDFCFTPFRLFRVQQQVNDVIADRDGFSRELNQEFFCTDVRSNSSVTESDVMSTTRSTILKLWPSRKHFTSAASGHSRESLVEAPVLGDITVQKEVRVDVTRLNENAAQNMGHSHDAVIAAGDAITTPATYVDELYSLCYAPGIRLRPDSSLHAMTAAQKSDLS</sequence>
<keyword evidence="4" id="KW-1185">Reference proteome</keyword>
<dbReference type="InterPro" id="IPR005330">
    <property type="entry name" value="MHYT_dom"/>
</dbReference>
<dbReference type="OrthoDB" id="264015at2759"/>
<reference evidence="4" key="1">
    <citation type="journal article" date="2015" name="Genome Announc.">
        <title>Draft genome sequence of the fungus Penicillium brasilianum MG11.</title>
        <authorList>
            <person name="Horn F."/>
            <person name="Linde J."/>
            <person name="Mattern D.J."/>
            <person name="Walther G."/>
            <person name="Guthke R."/>
            <person name="Brakhage A.A."/>
            <person name="Valiante V."/>
        </authorList>
    </citation>
    <scope>NUCLEOTIDE SEQUENCE [LARGE SCALE GENOMIC DNA]</scope>
    <source>
        <strain evidence="4">MG11</strain>
    </source>
</reference>
<dbReference type="EMBL" id="CDHK01000006">
    <property type="protein sequence ID" value="CEJ58489.1"/>
    <property type="molecule type" value="Genomic_DNA"/>
</dbReference>
<evidence type="ECO:0000259" key="2">
    <source>
        <dbReference type="PROSITE" id="PS50924"/>
    </source>
</evidence>
<feature type="transmembrane region" description="Helical" evidence="1">
    <location>
        <begin position="188"/>
        <end position="209"/>
    </location>
</feature>
<feature type="transmembrane region" description="Helical" evidence="1">
    <location>
        <begin position="12"/>
        <end position="36"/>
    </location>
</feature>
<organism evidence="3 4">
    <name type="scientific">Penicillium brasilianum</name>
    <dbReference type="NCBI Taxonomy" id="104259"/>
    <lineage>
        <taxon>Eukaryota</taxon>
        <taxon>Fungi</taxon>
        <taxon>Dikarya</taxon>
        <taxon>Ascomycota</taxon>
        <taxon>Pezizomycotina</taxon>
        <taxon>Eurotiomycetes</taxon>
        <taxon>Eurotiomycetidae</taxon>
        <taxon>Eurotiales</taxon>
        <taxon>Aspergillaceae</taxon>
        <taxon>Penicillium</taxon>
    </lineage>
</organism>
<feature type="transmembrane region" description="Helical" evidence="1">
    <location>
        <begin position="48"/>
        <end position="69"/>
    </location>
</feature>
<proteinExistence type="predicted"/>
<evidence type="ECO:0000313" key="4">
    <source>
        <dbReference type="Proteomes" id="UP000042958"/>
    </source>
</evidence>
<feature type="transmembrane region" description="Helical" evidence="1">
    <location>
        <begin position="229"/>
        <end position="251"/>
    </location>
</feature>
<dbReference type="STRING" id="104259.A0A0F7TP56"/>
<feature type="domain" description="MHYT" evidence="2">
    <location>
        <begin position="13"/>
        <end position="212"/>
    </location>
</feature>
<dbReference type="Pfam" id="PF03707">
    <property type="entry name" value="MHYT"/>
    <property type="match status" value="2"/>
</dbReference>
<name>A0A0F7TP56_PENBI</name>
<dbReference type="PANTHER" id="PTHR35152:SF1">
    <property type="entry name" value="DOMAIN SIGNALLING PROTEIN, PUTATIVE (AFU_ORTHOLOGUE AFUA_5G11310)-RELATED"/>
    <property type="match status" value="1"/>
</dbReference>
<dbReference type="Proteomes" id="UP000042958">
    <property type="component" value="Unassembled WGS sequence"/>
</dbReference>
<feature type="transmembrane region" description="Helical" evidence="1">
    <location>
        <begin position="150"/>
        <end position="176"/>
    </location>
</feature>
<accession>A0A0F7TP56</accession>
<dbReference type="AlphaFoldDB" id="A0A0F7TP56"/>